<sequence>MTISAFEIFSIAGKGGKGMRSRRCILAGEVILRENPLLRISNEVFEGDVRDIDTALTKQLNAKSSKEREVFFDLLDSRGEEKSTLGIFFTNDMSFIDESAALFPIMARVNHSCAPNSDFVSRRELGCQDLVATEDIASGEEITLSYLPSLTEGTAPRRMRQEYLRLWYQFDCLCKICCMDNTKIVRNDRLRRRVKRLQHQVEDGSIFSLSHEDLDIFSESLNLIRGVKLPYLLGLFEQILEVALEQNDVKLASKLIVRGLTMADILGDNNTIRDWEDKRNSSMISIGGKLYLFPQLVG</sequence>
<evidence type="ECO:0000313" key="2">
    <source>
        <dbReference type="EMBL" id="ACO15629.1"/>
    </source>
</evidence>
<dbReference type="Gene3D" id="2.170.270.10">
    <property type="entry name" value="SET domain"/>
    <property type="match status" value="1"/>
</dbReference>
<evidence type="ECO:0000259" key="1">
    <source>
        <dbReference type="PROSITE" id="PS50280"/>
    </source>
</evidence>
<protein>
    <submittedName>
        <fullName evidence="2">SET domain-containing protein 5</fullName>
    </submittedName>
</protein>
<reference evidence="2" key="1">
    <citation type="submission" date="2009-03" db="EMBL/GenBank/DDBJ databases">
        <title>Caligus clemensi ESTs and full-length cDNAs.</title>
        <authorList>
            <person name="Yasuike M."/>
            <person name="von Schalburg K."/>
            <person name="Cooper G."/>
            <person name="Leong J."/>
            <person name="Jones S.R.M."/>
            <person name="Koop B.F."/>
        </authorList>
    </citation>
    <scope>NUCLEOTIDE SEQUENCE</scope>
    <source>
        <tissue evidence="2">Whole</tissue>
    </source>
</reference>
<accession>C1C2X6</accession>
<dbReference type="AlphaFoldDB" id="C1C2X6"/>
<dbReference type="SUPFAM" id="SSF82199">
    <property type="entry name" value="SET domain"/>
    <property type="match status" value="1"/>
</dbReference>
<dbReference type="EMBL" id="BT081205">
    <property type="protein sequence ID" value="ACO15629.1"/>
    <property type="molecule type" value="mRNA"/>
</dbReference>
<dbReference type="SMART" id="SM00317">
    <property type="entry name" value="SET"/>
    <property type="match status" value="1"/>
</dbReference>
<dbReference type="GO" id="GO:0008170">
    <property type="term" value="F:N-methyltransferase activity"/>
    <property type="evidence" value="ECO:0007669"/>
    <property type="project" value="UniProtKB-ARBA"/>
</dbReference>
<dbReference type="PANTHER" id="PTHR47332:SF4">
    <property type="entry name" value="SET DOMAIN-CONTAINING PROTEIN 5"/>
    <property type="match status" value="1"/>
</dbReference>
<dbReference type="Pfam" id="PF00856">
    <property type="entry name" value="SET"/>
    <property type="match status" value="1"/>
</dbReference>
<dbReference type="CDD" id="cd20071">
    <property type="entry name" value="SET_SMYD"/>
    <property type="match status" value="1"/>
</dbReference>
<proteinExistence type="evidence at transcript level"/>
<name>C1C2X6_CALCM</name>
<dbReference type="InterPro" id="IPR046341">
    <property type="entry name" value="SET_dom_sf"/>
</dbReference>
<gene>
    <name evidence="2" type="primary">SET5</name>
</gene>
<feature type="domain" description="SET" evidence="1">
    <location>
        <begin position="4"/>
        <end position="147"/>
    </location>
</feature>
<dbReference type="InterPro" id="IPR053185">
    <property type="entry name" value="SET_domain_protein"/>
</dbReference>
<dbReference type="PANTHER" id="PTHR47332">
    <property type="entry name" value="SET DOMAIN-CONTAINING PROTEIN 5"/>
    <property type="match status" value="1"/>
</dbReference>
<organism evidence="2">
    <name type="scientific">Caligus clemensi</name>
    <name type="common">Sea louse</name>
    <dbReference type="NCBI Taxonomy" id="344056"/>
    <lineage>
        <taxon>Eukaryota</taxon>
        <taxon>Metazoa</taxon>
        <taxon>Ecdysozoa</taxon>
        <taxon>Arthropoda</taxon>
        <taxon>Crustacea</taxon>
        <taxon>Multicrustacea</taxon>
        <taxon>Hexanauplia</taxon>
        <taxon>Copepoda</taxon>
        <taxon>Siphonostomatoida</taxon>
        <taxon>Caligidae</taxon>
        <taxon>Caligus</taxon>
    </lineage>
</organism>
<dbReference type="GO" id="GO:0008757">
    <property type="term" value="F:S-adenosylmethionine-dependent methyltransferase activity"/>
    <property type="evidence" value="ECO:0007669"/>
    <property type="project" value="UniProtKB-ARBA"/>
</dbReference>
<dbReference type="PROSITE" id="PS50280">
    <property type="entry name" value="SET"/>
    <property type="match status" value="1"/>
</dbReference>
<dbReference type="InterPro" id="IPR001214">
    <property type="entry name" value="SET_dom"/>
</dbReference>
<dbReference type="GO" id="GO:0008276">
    <property type="term" value="F:protein methyltransferase activity"/>
    <property type="evidence" value="ECO:0007669"/>
    <property type="project" value="UniProtKB-ARBA"/>
</dbReference>